<keyword evidence="12 13" id="KW-0464">Manganese</keyword>
<organism evidence="15 16">
    <name type="scientific">candidate division TA06 bacterium B3_TA06</name>
    <dbReference type="NCBI Taxonomy" id="2012487"/>
    <lineage>
        <taxon>Bacteria</taxon>
        <taxon>Bacteria division TA06</taxon>
    </lineage>
</organism>
<reference evidence="15 16" key="1">
    <citation type="submission" date="2017-06" db="EMBL/GenBank/DDBJ databases">
        <title>Novel microbial phyla capable of carbon fixation and sulfur reduction in deep-sea sediments.</title>
        <authorList>
            <person name="Huang J."/>
            <person name="Baker B."/>
            <person name="Wang Y."/>
        </authorList>
    </citation>
    <scope>NUCLEOTIDE SEQUENCE [LARGE SCALE GENOMIC DNA]</scope>
    <source>
        <strain evidence="15">B3_TA06</strain>
    </source>
</reference>
<dbReference type="EMBL" id="NJBO01000015">
    <property type="protein sequence ID" value="TKJ40967.1"/>
    <property type="molecule type" value="Genomic_DNA"/>
</dbReference>
<accession>A0A532V1V3</accession>
<dbReference type="GO" id="GO:0046872">
    <property type="term" value="F:metal ion binding"/>
    <property type="evidence" value="ECO:0007669"/>
    <property type="project" value="UniProtKB-KW"/>
</dbReference>
<name>A0A532V1V3_UNCT6</name>
<gene>
    <name evidence="15" type="primary">cas4</name>
    <name evidence="15" type="ORF">CEE36_08860</name>
</gene>
<evidence type="ECO:0000256" key="6">
    <source>
        <dbReference type="ARBA" id="ARBA00022723"/>
    </source>
</evidence>
<evidence type="ECO:0000256" key="12">
    <source>
        <dbReference type="ARBA" id="ARBA00023211"/>
    </source>
</evidence>
<comment type="cofactor">
    <cofactor evidence="13">
        <name>Mg(2+)</name>
        <dbReference type="ChEBI" id="CHEBI:18420"/>
    </cofactor>
    <cofactor evidence="13">
        <name>Mn(2+)</name>
        <dbReference type="ChEBI" id="CHEBI:29035"/>
    </cofactor>
    <text evidence="13">Mg(2+) or Mn(2+) required for ssDNA cleavage activity.</text>
</comment>
<comment type="cofactor">
    <cofactor evidence="1">
        <name>[4Fe-4S] cluster</name>
        <dbReference type="ChEBI" id="CHEBI:49883"/>
    </cofactor>
</comment>
<keyword evidence="10 13" id="KW-0411">Iron-sulfur</keyword>
<dbReference type="GO" id="GO:0004527">
    <property type="term" value="F:exonuclease activity"/>
    <property type="evidence" value="ECO:0007669"/>
    <property type="project" value="UniProtKB-KW"/>
</dbReference>
<dbReference type="PANTHER" id="PTHR36531:SF6">
    <property type="entry name" value="DNA REPLICATION ATP-DEPENDENT HELICASE_NUCLEASE DNA2"/>
    <property type="match status" value="1"/>
</dbReference>
<feature type="domain" description="DUF83" evidence="14">
    <location>
        <begin position="11"/>
        <end position="201"/>
    </location>
</feature>
<evidence type="ECO:0000313" key="16">
    <source>
        <dbReference type="Proteomes" id="UP000317778"/>
    </source>
</evidence>
<dbReference type="InterPro" id="IPR011604">
    <property type="entry name" value="PDDEXK-like_dom_sf"/>
</dbReference>
<evidence type="ECO:0000256" key="13">
    <source>
        <dbReference type="RuleBase" id="RU365022"/>
    </source>
</evidence>
<evidence type="ECO:0000256" key="4">
    <source>
        <dbReference type="ARBA" id="ARBA00020049"/>
    </source>
</evidence>
<comment type="caution">
    <text evidence="15">The sequence shown here is derived from an EMBL/GenBank/DDBJ whole genome shotgun (WGS) entry which is preliminary data.</text>
</comment>
<keyword evidence="8 13" id="KW-0269">Exonuclease</keyword>
<keyword evidence="7 13" id="KW-0378">Hydrolase</keyword>
<dbReference type="PANTHER" id="PTHR36531">
    <property type="entry name" value="CRISPR-ASSOCIATED EXONUCLEASE CAS4"/>
    <property type="match status" value="1"/>
</dbReference>
<protein>
    <recommendedName>
        <fullName evidence="4 13">CRISPR-associated exonuclease Cas4</fullName>
        <ecNumber evidence="3 13">3.1.12.1</ecNumber>
    </recommendedName>
</protein>
<comment type="function">
    <text evidence="13">CRISPR (clustered regularly interspaced short palindromic repeat) is an adaptive immune system that provides protection against mobile genetic elements (viruses, transposable elements and conjugative plasmids). CRISPR clusters contain sequences complementary to antecedent mobile elements and target invading nucleic acids. CRISPR clusters are transcribed and processed into CRISPR RNA (crRNA).</text>
</comment>
<keyword evidence="11 13" id="KW-0051">Antiviral defense</keyword>
<dbReference type="AlphaFoldDB" id="A0A532V1V3"/>
<comment type="similarity">
    <text evidence="2 13">Belongs to the CRISPR-associated exonuclease Cas4 family.</text>
</comment>
<keyword evidence="5 13" id="KW-0540">Nuclease</keyword>
<dbReference type="InterPro" id="IPR051827">
    <property type="entry name" value="Cas4_exonuclease"/>
</dbReference>
<dbReference type="InterPro" id="IPR013343">
    <property type="entry name" value="CRISPR-assoc_prot_Cas4"/>
</dbReference>
<proteinExistence type="inferred from homology"/>
<evidence type="ECO:0000256" key="11">
    <source>
        <dbReference type="ARBA" id="ARBA00023118"/>
    </source>
</evidence>
<evidence type="ECO:0000256" key="9">
    <source>
        <dbReference type="ARBA" id="ARBA00023004"/>
    </source>
</evidence>
<evidence type="ECO:0000256" key="10">
    <source>
        <dbReference type="ARBA" id="ARBA00023014"/>
    </source>
</evidence>
<evidence type="ECO:0000313" key="15">
    <source>
        <dbReference type="EMBL" id="TKJ40967.1"/>
    </source>
</evidence>
<sequence>MFEEEDLLPISALSQLLYCERRAALIYVEGLWNENLYTAEGHHLHDRAHLSDSEVRGVLRIVRGLYLRSLRLGLTGKADVVEFHRLREDMQNGTRIEGVSGFWRPFPVEYKRGRLRHEREYEVQLCAQALCLEEMLSVNISSGALYYGKTARRLKVAFDDNLRRETEEAARSLHDLCRKGETPRARYEKKCNKCSMRDLCMPKTTGVKRNVMRYLNRIVESDSGEES</sequence>
<evidence type="ECO:0000256" key="1">
    <source>
        <dbReference type="ARBA" id="ARBA00001966"/>
    </source>
</evidence>
<dbReference type="EC" id="3.1.12.1" evidence="3 13"/>
<dbReference type="GO" id="GO:0051536">
    <property type="term" value="F:iron-sulfur cluster binding"/>
    <property type="evidence" value="ECO:0007669"/>
    <property type="project" value="UniProtKB-KW"/>
</dbReference>
<evidence type="ECO:0000256" key="3">
    <source>
        <dbReference type="ARBA" id="ARBA00012768"/>
    </source>
</evidence>
<evidence type="ECO:0000256" key="8">
    <source>
        <dbReference type="ARBA" id="ARBA00022839"/>
    </source>
</evidence>
<evidence type="ECO:0000259" key="14">
    <source>
        <dbReference type="Pfam" id="PF01930"/>
    </source>
</evidence>
<evidence type="ECO:0000256" key="7">
    <source>
        <dbReference type="ARBA" id="ARBA00022801"/>
    </source>
</evidence>
<evidence type="ECO:0000256" key="2">
    <source>
        <dbReference type="ARBA" id="ARBA00009189"/>
    </source>
</evidence>
<dbReference type="Pfam" id="PF01930">
    <property type="entry name" value="Cas_Cas4"/>
    <property type="match status" value="1"/>
</dbReference>
<comment type="cofactor">
    <cofactor evidence="13">
        <name>iron-sulfur cluster</name>
        <dbReference type="ChEBI" id="CHEBI:30408"/>
    </cofactor>
</comment>
<dbReference type="Gene3D" id="3.90.320.10">
    <property type="match status" value="1"/>
</dbReference>
<keyword evidence="6 13" id="KW-0479">Metal-binding</keyword>
<dbReference type="NCBIfam" id="TIGR00372">
    <property type="entry name" value="cas4"/>
    <property type="match status" value="1"/>
</dbReference>
<dbReference type="Proteomes" id="UP000317778">
    <property type="component" value="Unassembled WGS sequence"/>
</dbReference>
<dbReference type="InterPro" id="IPR022765">
    <property type="entry name" value="Dna2/Cas4_DUF83"/>
</dbReference>
<dbReference type="GO" id="GO:0051607">
    <property type="term" value="P:defense response to virus"/>
    <property type="evidence" value="ECO:0007669"/>
    <property type="project" value="UniProtKB-KW"/>
</dbReference>
<evidence type="ECO:0000256" key="5">
    <source>
        <dbReference type="ARBA" id="ARBA00022722"/>
    </source>
</evidence>
<keyword evidence="9 13" id="KW-0408">Iron</keyword>